<proteinExistence type="predicted"/>
<organism evidence="1">
    <name type="scientific">Arundo donax</name>
    <name type="common">Giant reed</name>
    <name type="synonym">Donax arundinaceus</name>
    <dbReference type="NCBI Taxonomy" id="35708"/>
    <lineage>
        <taxon>Eukaryota</taxon>
        <taxon>Viridiplantae</taxon>
        <taxon>Streptophyta</taxon>
        <taxon>Embryophyta</taxon>
        <taxon>Tracheophyta</taxon>
        <taxon>Spermatophyta</taxon>
        <taxon>Magnoliopsida</taxon>
        <taxon>Liliopsida</taxon>
        <taxon>Poales</taxon>
        <taxon>Poaceae</taxon>
        <taxon>PACMAD clade</taxon>
        <taxon>Arundinoideae</taxon>
        <taxon>Arundineae</taxon>
        <taxon>Arundo</taxon>
    </lineage>
</organism>
<accession>A0A0A9GPQ6</accession>
<reference evidence="1" key="1">
    <citation type="submission" date="2014-09" db="EMBL/GenBank/DDBJ databases">
        <authorList>
            <person name="Magalhaes I.L.F."/>
            <person name="Oliveira U."/>
            <person name="Santos F.R."/>
            <person name="Vidigal T.H.D.A."/>
            <person name="Brescovit A.D."/>
            <person name="Santos A.J."/>
        </authorList>
    </citation>
    <scope>NUCLEOTIDE SEQUENCE</scope>
    <source>
        <tissue evidence="1">Shoot tissue taken approximately 20 cm above the soil surface</tissue>
    </source>
</reference>
<dbReference type="EMBL" id="GBRH01172482">
    <property type="protein sequence ID" value="JAE25414.1"/>
    <property type="molecule type" value="Transcribed_RNA"/>
</dbReference>
<sequence length="16" mass="1640">MTHSVATLLLLLLSAG</sequence>
<reference evidence="1" key="2">
    <citation type="journal article" date="2015" name="Data Brief">
        <title>Shoot transcriptome of the giant reed, Arundo donax.</title>
        <authorList>
            <person name="Barrero R.A."/>
            <person name="Guerrero F.D."/>
            <person name="Moolhuijzen P."/>
            <person name="Goolsby J.A."/>
            <person name="Tidwell J."/>
            <person name="Bellgard S.E."/>
            <person name="Bellgard M.I."/>
        </authorList>
    </citation>
    <scope>NUCLEOTIDE SEQUENCE</scope>
    <source>
        <tissue evidence="1">Shoot tissue taken approximately 20 cm above the soil surface</tissue>
    </source>
</reference>
<dbReference type="AlphaFoldDB" id="A0A0A9GPQ6"/>
<protein>
    <submittedName>
        <fullName evidence="1">Uncharacterized protein</fullName>
    </submittedName>
</protein>
<name>A0A0A9GPQ6_ARUDO</name>
<evidence type="ECO:0000313" key="1">
    <source>
        <dbReference type="EMBL" id="JAE25414.1"/>
    </source>
</evidence>